<dbReference type="InterPro" id="IPR007627">
    <property type="entry name" value="RNA_pol_sigma70_r2"/>
</dbReference>
<evidence type="ECO:0000256" key="1">
    <source>
        <dbReference type="ARBA" id="ARBA00010641"/>
    </source>
</evidence>
<sequence length="181" mass="21204">MLHLFKQKQKAMTTLEFSYSLNKLSSSLKPFALKLTRDMDDANDLLQDTMVKAFTNKDKFTEGTNLKAWLYTIMKNTFITNYQKMVRRGTFVDTTDNLHYINSGDILIENNAFGDFTMDDIYSAIDGLEDVYKVPFMMHYKGFKYHEIAEKLDIPIGTVKNRIHIARKILKDDLHVYRHKN</sequence>
<name>A0A1W2H2Q5_9BACT</name>
<dbReference type="SUPFAM" id="SSF88659">
    <property type="entry name" value="Sigma3 and sigma4 domains of RNA polymerase sigma factors"/>
    <property type="match status" value="1"/>
</dbReference>
<dbReference type="STRING" id="758820.SAMN00777080_1481"/>
<dbReference type="InterPro" id="IPR013325">
    <property type="entry name" value="RNA_pol_sigma_r2"/>
</dbReference>
<accession>A0A1W2H2Q5</accession>
<keyword evidence="4" id="KW-0804">Transcription</keyword>
<protein>
    <submittedName>
        <fullName evidence="7">RNA polymerase sigma-70 factor, ECF subfamily</fullName>
    </submittedName>
</protein>
<organism evidence="7 8">
    <name type="scientific">Aquiflexum balticum DSM 16537</name>
    <dbReference type="NCBI Taxonomy" id="758820"/>
    <lineage>
        <taxon>Bacteria</taxon>
        <taxon>Pseudomonadati</taxon>
        <taxon>Bacteroidota</taxon>
        <taxon>Cytophagia</taxon>
        <taxon>Cytophagales</taxon>
        <taxon>Cyclobacteriaceae</taxon>
        <taxon>Aquiflexum</taxon>
    </lineage>
</organism>
<dbReference type="PANTHER" id="PTHR43133">
    <property type="entry name" value="RNA POLYMERASE ECF-TYPE SIGMA FACTO"/>
    <property type="match status" value="1"/>
</dbReference>
<dbReference type="CDD" id="cd06171">
    <property type="entry name" value="Sigma70_r4"/>
    <property type="match status" value="1"/>
</dbReference>
<dbReference type="InterPro" id="IPR013249">
    <property type="entry name" value="RNA_pol_sigma70_r4_t2"/>
</dbReference>
<dbReference type="Proteomes" id="UP000192333">
    <property type="component" value="Chromosome I"/>
</dbReference>
<dbReference type="NCBIfam" id="TIGR02937">
    <property type="entry name" value="sigma70-ECF"/>
    <property type="match status" value="1"/>
</dbReference>
<evidence type="ECO:0000256" key="2">
    <source>
        <dbReference type="ARBA" id="ARBA00023015"/>
    </source>
</evidence>
<evidence type="ECO:0000313" key="7">
    <source>
        <dbReference type="EMBL" id="SMD42912.1"/>
    </source>
</evidence>
<comment type="similarity">
    <text evidence="1">Belongs to the sigma-70 factor family. ECF subfamily.</text>
</comment>
<dbReference type="Pfam" id="PF04542">
    <property type="entry name" value="Sigma70_r2"/>
    <property type="match status" value="1"/>
</dbReference>
<dbReference type="EMBL" id="LT838813">
    <property type="protein sequence ID" value="SMD42912.1"/>
    <property type="molecule type" value="Genomic_DNA"/>
</dbReference>
<dbReference type="Pfam" id="PF08281">
    <property type="entry name" value="Sigma70_r4_2"/>
    <property type="match status" value="1"/>
</dbReference>
<dbReference type="GO" id="GO:0006352">
    <property type="term" value="P:DNA-templated transcription initiation"/>
    <property type="evidence" value="ECO:0007669"/>
    <property type="project" value="InterPro"/>
</dbReference>
<dbReference type="InterPro" id="IPR013324">
    <property type="entry name" value="RNA_pol_sigma_r3/r4-like"/>
</dbReference>
<feature type="domain" description="RNA polymerase sigma-70 region 2" evidence="5">
    <location>
        <begin position="28"/>
        <end position="84"/>
    </location>
</feature>
<evidence type="ECO:0000313" key="8">
    <source>
        <dbReference type="Proteomes" id="UP000192333"/>
    </source>
</evidence>
<dbReference type="AlphaFoldDB" id="A0A1W2H2Q5"/>
<gene>
    <name evidence="7" type="ORF">SAMN00777080_1481</name>
</gene>
<proteinExistence type="inferred from homology"/>
<dbReference type="Gene3D" id="1.10.1740.10">
    <property type="match status" value="1"/>
</dbReference>
<feature type="domain" description="RNA polymerase sigma factor 70 region 4 type 2" evidence="6">
    <location>
        <begin position="120"/>
        <end position="169"/>
    </location>
</feature>
<keyword evidence="8" id="KW-1185">Reference proteome</keyword>
<dbReference type="PANTHER" id="PTHR43133:SF25">
    <property type="entry name" value="RNA POLYMERASE SIGMA FACTOR RFAY-RELATED"/>
    <property type="match status" value="1"/>
</dbReference>
<evidence type="ECO:0000259" key="6">
    <source>
        <dbReference type="Pfam" id="PF08281"/>
    </source>
</evidence>
<evidence type="ECO:0000256" key="3">
    <source>
        <dbReference type="ARBA" id="ARBA00023082"/>
    </source>
</evidence>
<keyword evidence="2" id="KW-0805">Transcription regulation</keyword>
<dbReference type="InterPro" id="IPR039425">
    <property type="entry name" value="RNA_pol_sigma-70-like"/>
</dbReference>
<dbReference type="Gene3D" id="1.10.10.10">
    <property type="entry name" value="Winged helix-like DNA-binding domain superfamily/Winged helix DNA-binding domain"/>
    <property type="match status" value="1"/>
</dbReference>
<evidence type="ECO:0000256" key="4">
    <source>
        <dbReference type="ARBA" id="ARBA00023163"/>
    </source>
</evidence>
<dbReference type="GO" id="GO:0016987">
    <property type="term" value="F:sigma factor activity"/>
    <property type="evidence" value="ECO:0007669"/>
    <property type="project" value="UniProtKB-KW"/>
</dbReference>
<dbReference type="InterPro" id="IPR014284">
    <property type="entry name" value="RNA_pol_sigma-70_dom"/>
</dbReference>
<reference evidence="8" key="1">
    <citation type="submission" date="2017-04" db="EMBL/GenBank/DDBJ databases">
        <authorList>
            <person name="Varghese N."/>
            <person name="Submissions S."/>
        </authorList>
    </citation>
    <scope>NUCLEOTIDE SEQUENCE [LARGE SCALE GENOMIC DNA]</scope>
    <source>
        <strain evidence="8">DSM 16537</strain>
    </source>
</reference>
<keyword evidence="3" id="KW-0731">Sigma factor</keyword>
<dbReference type="GO" id="GO:0003677">
    <property type="term" value="F:DNA binding"/>
    <property type="evidence" value="ECO:0007669"/>
    <property type="project" value="InterPro"/>
</dbReference>
<dbReference type="InterPro" id="IPR036388">
    <property type="entry name" value="WH-like_DNA-bd_sf"/>
</dbReference>
<dbReference type="SUPFAM" id="SSF88946">
    <property type="entry name" value="Sigma2 domain of RNA polymerase sigma factors"/>
    <property type="match status" value="1"/>
</dbReference>
<evidence type="ECO:0000259" key="5">
    <source>
        <dbReference type="Pfam" id="PF04542"/>
    </source>
</evidence>